<accession>A0A7R9W4K5</accession>
<gene>
    <name evidence="2" type="ORF">TDUB1175_LOCUS12308</name>
</gene>
<dbReference type="AlphaFoldDB" id="A0A7R9W4K5"/>
<feature type="compositionally biased region" description="Basic and acidic residues" evidence="1">
    <location>
        <begin position="81"/>
        <end position="95"/>
    </location>
</feature>
<name>A0A7R9W4K5_9STRA</name>
<sequence length="134" mass="14135">MKKSAQITETNDINGAATVVFSGTTNVAGESIAAEPPETVTSPFSKKNKLAMIEEDSTTVCSTPLKATTTDGVVVVPPHGGSREKMQKEQGREAEAPPESNKPAGPSPRRGAYRHARLLHARRMRAGRGGHAAC</sequence>
<protein>
    <submittedName>
        <fullName evidence="2">Uncharacterized protein</fullName>
    </submittedName>
</protein>
<reference evidence="2" key="1">
    <citation type="submission" date="2021-01" db="EMBL/GenBank/DDBJ databases">
        <authorList>
            <person name="Corre E."/>
            <person name="Pelletier E."/>
            <person name="Niang G."/>
            <person name="Scheremetjew M."/>
            <person name="Finn R."/>
            <person name="Kale V."/>
            <person name="Holt S."/>
            <person name="Cochrane G."/>
            <person name="Meng A."/>
            <person name="Brown T."/>
            <person name="Cohen L."/>
        </authorList>
    </citation>
    <scope>NUCLEOTIDE SEQUENCE</scope>
    <source>
        <strain evidence="2">CCMP147</strain>
    </source>
</reference>
<feature type="region of interest" description="Disordered" evidence="1">
    <location>
        <begin position="71"/>
        <end position="134"/>
    </location>
</feature>
<dbReference type="EMBL" id="HBED01024860">
    <property type="protein sequence ID" value="CAD8313519.1"/>
    <property type="molecule type" value="Transcribed_RNA"/>
</dbReference>
<proteinExistence type="predicted"/>
<evidence type="ECO:0000313" key="2">
    <source>
        <dbReference type="EMBL" id="CAD8313519.1"/>
    </source>
</evidence>
<evidence type="ECO:0000256" key="1">
    <source>
        <dbReference type="SAM" id="MobiDB-lite"/>
    </source>
</evidence>
<feature type="compositionally biased region" description="Basic residues" evidence="1">
    <location>
        <begin position="111"/>
        <end position="128"/>
    </location>
</feature>
<organism evidence="2">
    <name type="scientific">Pseudictyota dubia</name>
    <dbReference type="NCBI Taxonomy" id="2749911"/>
    <lineage>
        <taxon>Eukaryota</taxon>
        <taxon>Sar</taxon>
        <taxon>Stramenopiles</taxon>
        <taxon>Ochrophyta</taxon>
        <taxon>Bacillariophyta</taxon>
        <taxon>Mediophyceae</taxon>
        <taxon>Biddulphiophycidae</taxon>
        <taxon>Eupodiscales</taxon>
        <taxon>Odontellaceae</taxon>
        <taxon>Pseudictyota</taxon>
    </lineage>
</organism>